<evidence type="ECO:0000256" key="4">
    <source>
        <dbReference type="ARBA" id="ARBA00022679"/>
    </source>
</evidence>
<dbReference type="InterPro" id="IPR054692">
    <property type="entry name" value="LeuA-like_post-cat"/>
</dbReference>
<reference evidence="6 7" key="1">
    <citation type="submission" date="2016-09" db="EMBL/GenBank/DDBJ databases">
        <authorList>
            <person name="Capua I."/>
            <person name="De Benedictis P."/>
            <person name="Joannis T."/>
            <person name="Lombin L.H."/>
            <person name="Cattoli G."/>
        </authorList>
    </citation>
    <scope>NUCLEOTIDE SEQUENCE [LARGE SCALE GENOMIC DNA]</scope>
    <source>
        <strain evidence="6 7">IMI 309357</strain>
    </source>
</reference>
<evidence type="ECO:0000313" key="6">
    <source>
        <dbReference type="EMBL" id="OHF00035.1"/>
    </source>
</evidence>
<evidence type="ECO:0000256" key="3">
    <source>
        <dbReference type="ARBA" id="ARBA00012973"/>
    </source>
</evidence>
<gene>
    <name evidence="6" type="ORF">CORC01_04681</name>
</gene>
<dbReference type="Gene3D" id="3.20.20.70">
    <property type="entry name" value="Aldolase class I"/>
    <property type="match status" value="1"/>
</dbReference>
<feature type="domain" description="Pyruvate carboxyltransferase" evidence="5">
    <location>
        <begin position="430"/>
        <end position="708"/>
    </location>
</feature>
<proteinExistence type="inferred from homology"/>
<dbReference type="SUPFAM" id="SSF51569">
    <property type="entry name" value="Aldolase"/>
    <property type="match status" value="1"/>
</dbReference>
<dbReference type="GeneID" id="34557838"/>
<comment type="caution">
    <text evidence="6">The sequence shown here is derived from an EMBL/GenBank/DDBJ whole genome shotgun (WGS) entry which is preliminary data.</text>
</comment>
<dbReference type="Gene3D" id="3.90.1150.10">
    <property type="entry name" value="Aspartate Aminotransferase, domain 1"/>
    <property type="match status" value="1"/>
</dbReference>
<evidence type="ECO:0000256" key="1">
    <source>
        <dbReference type="ARBA" id="ARBA00000064"/>
    </source>
</evidence>
<dbReference type="GO" id="GO:0009098">
    <property type="term" value="P:L-leucine biosynthetic process"/>
    <property type="evidence" value="ECO:0007669"/>
    <property type="project" value="TreeGrafter"/>
</dbReference>
<evidence type="ECO:0000313" key="7">
    <source>
        <dbReference type="Proteomes" id="UP000176998"/>
    </source>
</evidence>
<dbReference type="EC" id="2.3.3.13" evidence="3"/>
<evidence type="ECO:0000259" key="5">
    <source>
        <dbReference type="PROSITE" id="PS50991"/>
    </source>
</evidence>
<dbReference type="GO" id="GO:0005739">
    <property type="term" value="C:mitochondrion"/>
    <property type="evidence" value="ECO:0007669"/>
    <property type="project" value="TreeGrafter"/>
</dbReference>
<dbReference type="InterPro" id="IPR015424">
    <property type="entry name" value="PyrdxlP-dep_Trfase"/>
</dbReference>
<dbReference type="RefSeq" id="XP_022477179.1">
    <property type="nucleotide sequence ID" value="XM_022616328.1"/>
</dbReference>
<dbReference type="InterPro" id="IPR036230">
    <property type="entry name" value="LeuA_allosteric_dom_sf"/>
</dbReference>
<dbReference type="Pfam" id="PF22615">
    <property type="entry name" value="IPMS_D2"/>
    <property type="match status" value="1"/>
</dbReference>
<dbReference type="EMBL" id="MJBS01000031">
    <property type="protein sequence ID" value="OHF00035.1"/>
    <property type="molecule type" value="Genomic_DNA"/>
</dbReference>
<dbReference type="Pfam" id="PF00266">
    <property type="entry name" value="Aminotran_5"/>
    <property type="match status" value="1"/>
</dbReference>
<dbReference type="PANTHER" id="PTHR46911:SF1">
    <property type="entry name" value="2-ISOPROPYLMALATE SYNTHASE"/>
    <property type="match status" value="1"/>
</dbReference>
<organism evidence="6 7">
    <name type="scientific">Colletotrichum orchidophilum</name>
    <dbReference type="NCBI Taxonomy" id="1209926"/>
    <lineage>
        <taxon>Eukaryota</taxon>
        <taxon>Fungi</taxon>
        <taxon>Dikarya</taxon>
        <taxon>Ascomycota</taxon>
        <taxon>Pezizomycotina</taxon>
        <taxon>Sordariomycetes</taxon>
        <taxon>Hypocreomycetidae</taxon>
        <taxon>Glomerellales</taxon>
        <taxon>Glomerellaceae</taxon>
        <taxon>Colletotrichum</taxon>
    </lineage>
</organism>
<dbReference type="OrthoDB" id="420046at2759"/>
<dbReference type="Proteomes" id="UP000176998">
    <property type="component" value="Unassembled WGS sequence"/>
</dbReference>
<dbReference type="SUPFAM" id="SSF89000">
    <property type="entry name" value="post-HMGL domain-like"/>
    <property type="match status" value="1"/>
</dbReference>
<accession>A0A1G4BF24</accession>
<dbReference type="Gene3D" id="3.40.640.10">
    <property type="entry name" value="Type I PLP-dependent aspartate aminotransferase-like (Major domain)"/>
    <property type="match status" value="1"/>
</dbReference>
<comment type="similarity">
    <text evidence="2">Belongs to the alpha-IPM synthase/homocitrate synthase family. LeuA type 2 subfamily.</text>
</comment>
<dbReference type="PROSITE" id="PS50991">
    <property type="entry name" value="PYR_CT"/>
    <property type="match status" value="1"/>
</dbReference>
<dbReference type="PROSITE" id="PS00816">
    <property type="entry name" value="AIPM_HOMOCIT_SYNTH_2"/>
    <property type="match status" value="1"/>
</dbReference>
<dbReference type="InterPro" id="IPR013785">
    <property type="entry name" value="Aldolase_TIM"/>
</dbReference>
<dbReference type="STRING" id="1209926.A0A1G4BF24"/>
<name>A0A1G4BF24_9PEZI</name>
<dbReference type="SUPFAM" id="SSF53383">
    <property type="entry name" value="PLP-dependent transferases"/>
    <property type="match status" value="1"/>
</dbReference>
<dbReference type="Pfam" id="PF00682">
    <property type="entry name" value="HMGL-like"/>
    <property type="match status" value="1"/>
</dbReference>
<sequence>MASTFSVEKARAQFPALAQDQIFGDNAGGSQVLGTVAKSISEYLVNNNVQLGASYKTSKISTQTFDKAYRVAADYINADAGEIVIAPSTTQAFRNLAAALKLKAGDEIILSKVDHESNIDPWLHYATLAGATVKWWAPSDNLNPKLDVAGLRSLLTPKTRFVACTHASNILGSIHDIKAFADIVHEVPGTLLCVDGVAYAPHRAIDVKEIGADFYAFSWYKVYGPHISLLYGSFKAQEQLQSLGHYFNPSGTLMDKLELAGASYELTQAIMPLVDYLGQNPKQTWVEIAQHEEALQKHLLDYLKSRPDVSIFGDTSSAALVRVPTVSFTVNGRSSQSVVEAVEAQSIVGIRWGHFFSKRLVEEILGLGEDGVVRVSLVHYNTVEEVSMIIGALENVLGTSLPNPHTKYTGFQQIHNPNREWPNKTLDKPPIWLSTDLRDGNQSLINPLTIEQKWEYFQMLVEIGYTEIEVCFPAASQVEFDFTRRLIETPNIVPDTVRLRGLSPTREDFLARTVAALRGAKRASVCTYICVSDKQLKYQGFSRERALEQAVRSVRYLRSITKDDPESAAVTDWTMAFGLESYNEADHDYAVKITEAVKEAWEPTVEDPLVVVLATSTEVATPNVFADQVETFRASLSDPEKISISIHTHNDRGCGVAAAELGMLAGADMVEGCLFGNGERAGNVDLVTLALNLYSRGIHPGLDFSKLYDIKRKYEKLTGLIVSQRMPYTGEFALQAFSGSHQNIIRKGIAQRVEAAEKGIRPIWDIPYLPLDPEDLGIPLDTIIRVNSQSGKAAATWILNRRWGLDIPVELQVNFGGRVQMMCEALAREISHQEVINLFIASYALTPSEKHDGASNIGSISVTSDGTLQTVVGMINPTDGFAIRIDGTGPDIASAVVRGLHFMKDVNAVAKIHHTQQLSDRFDGKFCALASCVEGDKTTWGYFIDENEENAQAMAVVSASLHMYRRKLSTLPLKKQNNVVKIATTAASQQTAASA</sequence>
<protein>
    <recommendedName>
        <fullName evidence="3">2-isopropylmalate synthase</fullName>
        <ecNumber evidence="3">2.3.3.13</ecNumber>
    </recommendedName>
</protein>
<dbReference type="AlphaFoldDB" id="A0A1G4BF24"/>
<comment type="catalytic activity">
    <reaction evidence="1">
        <text>3-methyl-2-oxobutanoate + acetyl-CoA + H2O = (2S)-2-isopropylmalate + CoA + H(+)</text>
        <dbReference type="Rhea" id="RHEA:21524"/>
        <dbReference type="ChEBI" id="CHEBI:1178"/>
        <dbReference type="ChEBI" id="CHEBI:11851"/>
        <dbReference type="ChEBI" id="CHEBI:15377"/>
        <dbReference type="ChEBI" id="CHEBI:15378"/>
        <dbReference type="ChEBI" id="CHEBI:57287"/>
        <dbReference type="ChEBI" id="CHEBI:57288"/>
        <dbReference type="EC" id="2.3.3.13"/>
    </reaction>
</comment>
<keyword evidence="4" id="KW-0808">Transferase</keyword>
<keyword evidence="7" id="KW-1185">Reference proteome</keyword>
<dbReference type="PANTHER" id="PTHR46911">
    <property type="match status" value="1"/>
</dbReference>
<dbReference type="Gene3D" id="3.30.160.270">
    <property type="match status" value="1"/>
</dbReference>
<dbReference type="InterPro" id="IPR015422">
    <property type="entry name" value="PyrdxlP-dep_Trfase_small"/>
</dbReference>
<evidence type="ECO:0000256" key="2">
    <source>
        <dbReference type="ARBA" id="ARBA00009767"/>
    </source>
</evidence>
<dbReference type="InterPro" id="IPR002034">
    <property type="entry name" value="AIPM/Hcit_synth_CS"/>
</dbReference>
<dbReference type="GO" id="GO:0003852">
    <property type="term" value="F:2-isopropylmalate synthase activity"/>
    <property type="evidence" value="ECO:0007669"/>
    <property type="project" value="UniProtKB-EC"/>
</dbReference>
<dbReference type="InterPro" id="IPR000891">
    <property type="entry name" value="PYR_CT"/>
</dbReference>
<dbReference type="PROSITE" id="PS00815">
    <property type="entry name" value="AIPM_HOMOCIT_SYNTH_1"/>
    <property type="match status" value="1"/>
</dbReference>
<dbReference type="InterPro" id="IPR000192">
    <property type="entry name" value="Aminotrans_V_dom"/>
</dbReference>
<dbReference type="InterPro" id="IPR015421">
    <property type="entry name" value="PyrdxlP-dep_Trfase_major"/>
</dbReference>
<dbReference type="NCBIfam" id="NF002991">
    <property type="entry name" value="PRK03739.1"/>
    <property type="match status" value="1"/>
</dbReference>